<sequence>MKKLGFKASLLSAMTVLLILSLLITGLVTHYQLKSQIENSLIQDIHSAIELKALDIKASFDQTSETVSQLANLYRQHDASDDPVAMAKYAAKLGGVSKVIIGFDDGSSYVSKPSASFPNGVGLLDKYDPRTRPWYQAGKRNSGISLSDVFFTRSNGIPMLGIMHPIDGGIIMADLRFEDLRQQLDKINVIEGASGFIIDKQGLVLASNSPYIQAKQNINDVKPLRDNFQTHVGKESSVDKIVLNGSSNIIATERIPLIGQHEWYFMVTVDESIAMAPLFTATLKLVLIVSLVLLGSIITMLVLLNKLYNPIIELRNLVTELSQGNGDLTRRLNVNCDDDIGKIANGINLFISQLQQMMLKINHATVTLSSGMTKLQQYSDNSQNILASHTSETTQIVTAIEELSNTAEVVEDNTNCAAQHTLKAHKIGEHSLTTIESTQKRIQALAAQINQTANTVENMNNETNSIQSIVDVIGSIAEQTNLLALNASIEAARAGEQGRGFAVVADEVRALASRTQASTSEIEVALTKLKTEATSVVSSIHITEKACDETVETVESTSASLLEMSATMEQINQLNSQISTSSTEQNQVIQAINKNIHQIHHMVETLNTEGNQQRNETNSIADINDNLSQLIGQFKL</sequence>
<dbReference type="EMBL" id="JAAIKR010000001">
    <property type="protein sequence ID" value="MBR9726444.1"/>
    <property type="molecule type" value="Genomic_DNA"/>
</dbReference>
<evidence type="ECO:0000256" key="4">
    <source>
        <dbReference type="ARBA" id="ARBA00022692"/>
    </source>
</evidence>
<evidence type="ECO:0000256" key="10">
    <source>
        <dbReference type="SAM" id="Coils"/>
    </source>
</evidence>
<protein>
    <submittedName>
        <fullName evidence="14">Methyl-accepting chemotaxis protein</fullName>
    </submittedName>
</protein>
<dbReference type="SMART" id="SM00304">
    <property type="entry name" value="HAMP"/>
    <property type="match status" value="1"/>
</dbReference>
<reference evidence="14 15" key="1">
    <citation type="submission" date="2020-02" db="EMBL/GenBank/DDBJ databases">
        <title>Shewanella WXL01 sp. nov., a marine bacterium isolated from green algae in Luhuitou Fringing Reef (Northern South China Sea).</title>
        <authorList>
            <person name="Wang X."/>
        </authorList>
    </citation>
    <scope>NUCLEOTIDE SEQUENCE [LARGE SCALE GENOMIC DNA]</scope>
    <source>
        <strain evidence="14 15">MCCC 1A01895</strain>
    </source>
</reference>
<evidence type="ECO:0000256" key="8">
    <source>
        <dbReference type="ARBA" id="ARBA00029447"/>
    </source>
</evidence>
<feature type="transmembrane region" description="Helical" evidence="11">
    <location>
        <begin position="285"/>
        <end position="305"/>
    </location>
</feature>
<evidence type="ECO:0000256" key="3">
    <source>
        <dbReference type="ARBA" id="ARBA00022500"/>
    </source>
</evidence>
<name>A0ABS5HXH7_9GAMM</name>
<dbReference type="Pfam" id="PF00015">
    <property type="entry name" value="MCPsignal"/>
    <property type="match status" value="1"/>
</dbReference>
<keyword evidence="4 11" id="KW-0812">Transmembrane</keyword>
<keyword evidence="3" id="KW-0145">Chemotaxis</keyword>
<dbReference type="Pfam" id="PF02743">
    <property type="entry name" value="dCache_1"/>
    <property type="match status" value="1"/>
</dbReference>
<comment type="caution">
    <text evidence="14">The sequence shown here is derived from an EMBL/GenBank/DDBJ whole genome shotgun (WGS) entry which is preliminary data.</text>
</comment>
<evidence type="ECO:0000259" key="13">
    <source>
        <dbReference type="PROSITE" id="PS50885"/>
    </source>
</evidence>
<keyword evidence="15" id="KW-1185">Reference proteome</keyword>
<keyword evidence="5 11" id="KW-1133">Transmembrane helix</keyword>
<evidence type="ECO:0000256" key="11">
    <source>
        <dbReference type="SAM" id="Phobius"/>
    </source>
</evidence>
<evidence type="ECO:0000256" key="7">
    <source>
        <dbReference type="ARBA" id="ARBA00023224"/>
    </source>
</evidence>
<comment type="subcellular location">
    <subcellularLocation>
        <location evidence="1">Cell membrane</location>
        <topology evidence="1">Multi-pass membrane protein</topology>
    </subcellularLocation>
</comment>
<keyword evidence="7 9" id="KW-0807">Transducer</keyword>
<dbReference type="CDD" id="cd06225">
    <property type="entry name" value="HAMP"/>
    <property type="match status" value="1"/>
</dbReference>
<organism evidence="14 15">
    <name type="scientific">Shewanella intestini</name>
    <dbReference type="NCBI Taxonomy" id="2017544"/>
    <lineage>
        <taxon>Bacteria</taxon>
        <taxon>Pseudomonadati</taxon>
        <taxon>Pseudomonadota</taxon>
        <taxon>Gammaproteobacteria</taxon>
        <taxon>Alteromonadales</taxon>
        <taxon>Shewanellaceae</taxon>
        <taxon>Shewanella</taxon>
    </lineage>
</organism>
<evidence type="ECO:0000256" key="5">
    <source>
        <dbReference type="ARBA" id="ARBA00022989"/>
    </source>
</evidence>
<keyword evidence="2" id="KW-1003">Cell membrane</keyword>
<keyword evidence="6 11" id="KW-0472">Membrane</keyword>
<gene>
    <name evidence="14" type="ORF">G3R48_00340</name>
</gene>
<dbReference type="CDD" id="cd11386">
    <property type="entry name" value="MCP_signal"/>
    <property type="match status" value="1"/>
</dbReference>
<dbReference type="PANTHER" id="PTHR32089">
    <property type="entry name" value="METHYL-ACCEPTING CHEMOTAXIS PROTEIN MCPB"/>
    <property type="match status" value="1"/>
</dbReference>
<feature type="domain" description="HAMP" evidence="13">
    <location>
        <begin position="305"/>
        <end position="359"/>
    </location>
</feature>
<proteinExistence type="inferred from homology"/>
<dbReference type="SMART" id="SM00283">
    <property type="entry name" value="MA"/>
    <property type="match status" value="1"/>
</dbReference>
<dbReference type="PANTHER" id="PTHR32089:SF55">
    <property type="entry name" value="METHYL ACCEPTING SENSORY TRANSDUCER WITH CACHE_2 SMALL MOLECULE BINDING DOMAIN"/>
    <property type="match status" value="1"/>
</dbReference>
<dbReference type="Gene3D" id="1.10.287.950">
    <property type="entry name" value="Methyl-accepting chemotaxis protein"/>
    <property type="match status" value="1"/>
</dbReference>
<dbReference type="Gene3D" id="3.30.450.20">
    <property type="entry name" value="PAS domain"/>
    <property type="match status" value="2"/>
</dbReference>
<feature type="coiled-coil region" evidence="10">
    <location>
        <begin position="435"/>
        <end position="462"/>
    </location>
</feature>
<evidence type="ECO:0000256" key="6">
    <source>
        <dbReference type="ARBA" id="ARBA00023136"/>
    </source>
</evidence>
<dbReference type="InterPro" id="IPR033479">
    <property type="entry name" value="dCache_1"/>
</dbReference>
<keyword evidence="10" id="KW-0175">Coiled coil</keyword>
<dbReference type="CDD" id="cd18773">
    <property type="entry name" value="PDC1_HK_sensor"/>
    <property type="match status" value="1"/>
</dbReference>
<evidence type="ECO:0000256" key="1">
    <source>
        <dbReference type="ARBA" id="ARBA00004651"/>
    </source>
</evidence>
<evidence type="ECO:0000256" key="9">
    <source>
        <dbReference type="PROSITE-ProRule" id="PRU00284"/>
    </source>
</evidence>
<dbReference type="InterPro" id="IPR004089">
    <property type="entry name" value="MCPsignal_dom"/>
</dbReference>
<evidence type="ECO:0000313" key="15">
    <source>
        <dbReference type="Proteomes" id="UP000811844"/>
    </source>
</evidence>
<evidence type="ECO:0000259" key="12">
    <source>
        <dbReference type="PROSITE" id="PS50111"/>
    </source>
</evidence>
<comment type="similarity">
    <text evidence="8">Belongs to the methyl-accepting chemotaxis (MCP) protein family.</text>
</comment>
<dbReference type="InterPro" id="IPR003660">
    <property type="entry name" value="HAMP_dom"/>
</dbReference>
<accession>A0ABS5HXH7</accession>
<dbReference type="Proteomes" id="UP000811844">
    <property type="component" value="Unassembled WGS sequence"/>
</dbReference>
<feature type="domain" description="Methyl-accepting transducer" evidence="12">
    <location>
        <begin position="364"/>
        <end position="600"/>
    </location>
</feature>
<dbReference type="PROSITE" id="PS50111">
    <property type="entry name" value="CHEMOTAXIS_TRANSDUC_2"/>
    <property type="match status" value="1"/>
</dbReference>
<dbReference type="RefSeq" id="WP_153661345.1">
    <property type="nucleotide sequence ID" value="NZ_JAAIKR010000001.1"/>
</dbReference>
<dbReference type="PROSITE" id="PS50885">
    <property type="entry name" value="HAMP"/>
    <property type="match status" value="1"/>
</dbReference>
<dbReference type="SUPFAM" id="SSF58104">
    <property type="entry name" value="Methyl-accepting chemotaxis protein (MCP) signaling domain"/>
    <property type="match status" value="1"/>
</dbReference>
<evidence type="ECO:0000313" key="14">
    <source>
        <dbReference type="EMBL" id="MBR9726444.1"/>
    </source>
</evidence>
<evidence type="ECO:0000256" key="2">
    <source>
        <dbReference type="ARBA" id="ARBA00022475"/>
    </source>
</evidence>